<name>A0A4V3D3T8_9FLAO</name>
<dbReference type="Pfam" id="PF02635">
    <property type="entry name" value="DsrE"/>
    <property type="match status" value="1"/>
</dbReference>
<comment type="caution">
    <text evidence="2">The sequence shown here is derived from an EMBL/GenBank/DDBJ whole genome shotgun (WGS) entry which is preliminary data.</text>
</comment>
<evidence type="ECO:0000313" key="2">
    <source>
        <dbReference type="EMBL" id="TDQ31303.1"/>
    </source>
</evidence>
<dbReference type="EMBL" id="SNYI01000002">
    <property type="protein sequence ID" value="TDQ31303.1"/>
    <property type="molecule type" value="Genomic_DNA"/>
</dbReference>
<dbReference type="Gene3D" id="3.40.1260.10">
    <property type="entry name" value="DsrEFH-like"/>
    <property type="match status" value="1"/>
</dbReference>
<gene>
    <name evidence="2" type="ORF">CLV82_2011</name>
</gene>
<proteinExistence type="predicted"/>
<organism evidence="2 3">
    <name type="scientific">Zeaxanthinibacter enoshimensis</name>
    <dbReference type="NCBI Taxonomy" id="392009"/>
    <lineage>
        <taxon>Bacteria</taxon>
        <taxon>Pseudomonadati</taxon>
        <taxon>Bacteroidota</taxon>
        <taxon>Flavobacteriia</taxon>
        <taxon>Flavobacteriales</taxon>
        <taxon>Flavobacteriaceae</taxon>
        <taxon>Zeaxanthinibacter</taxon>
    </lineage>
</organism>
<evidence type="ECO:0000313" key="3">
    <source>
        <dbReference type="Proteomes" id="UP000295468"/>
    </source>
</evidence>
<keyword evidence="3" id="KW-1185">Reference proteome</keyword>
<feature type="signal peptide" evidence="1">
    <location>
        <begin position="1"/>
        <end position="22"/>
    </location>
</feature>
<keyword evidence="1" id="KW-0732">Signal</keyword>
<dbReference type="InterPro" id="IPR003787">
    <property type="entry name" value="Sulphur_relay_DsrE/F-like"/>
</dbReference>
<dbReference type="OrthoDB" id="7206705at2"/>
<dbReference type="InterPro" id="IPR027396">
    <property type="entry name" value="DsrEFH-like"/>
</dbReference>
<protein>
    <submittedName>
        <fullName evidence="2">Intracellular sulfur oxidation DsrE/DsrF family protein</fullName>
    </submittedName>
</protein>
<reference evidence="2 3" key="1">
    <citation type="submission" date="2019-03" db="EMBL/GenBank/DDBJ databases">
        <title>Genomic Encyclopedia of Archaeal and Bacterial Type Strains, Phase II (KMG-II): from individual species to whole genera.</title>
        <authorList>
            <person name="Goeker M."/>
        </authorList>
    </citation>
    <scope>NUCLEOTIDE SEQUENCE [LARGE SCALE GENOMIC DNA]</scope>
    <source>
        <strain evidence="2 3">DSM 18435</strain>
    </source>
</reference>
<dbReference type="AlphaFoldDB" id="A0A4V3D3T8"/>
<dbReference type="Proteomes" id="UP000295468">
    <property type="component" value="Unassembled WGS sequence"/>
</dbReference>
<dbReference type="SUPFAM" id="SSF75169">
    <property type="entry name" value="DsrEFH-like"/>
    <property type="match status" value="1"/>
</dbReference>
<sequence>MNYRSCITLVLSLFLSIQIMHAQEAQAGPVIKNYGKVHRISDPDYKTNTSHDFKVVFDVTESPENKEEVNRYIETAARFLNMHAQAGIPVEQLSVAMVIHGSATLNVIDNDAYKKRFGVPNPNEPLIRELLEKGVQLIQCGQSINSRGVDREELIPGVQLSLSAMTALIQLQGDGYQLIKF</sequence>
<accession>A0A4V3D3T8</accession>
<dbReference type="PANTHER" id="PTHR37691:SF1">
    <property type="entry name" value="BLR3518 PROTEIN"/>
    <property type="match status" value="1"/>
</dbReference>
<evidence type="ECO:0000256" key="1">
    <source>
        <dbReference type="SAM" id="SignalP"/>
    </source>
</evidence>
<dbReference type="PANTHER" id="PTHR37691">
    <property type="entry name" value="BLR3518 PROTEIN"/>
    <property type="match status" value="1"/>
</dbReference>
<feature type="chain" id="PRO_5021003618" evidence="1">
    <location>
        <begin position="23"/>
        <end position="181"/>
    </location>
</feature>